<name>A0A382A4Q3_9ZZZZ</name>
<gene>
    <name evidence="1" type="ORF">METZ01_LOCUS149364</name>
</gene>
<sequence length="121" mass="13660">MFFTQILLGGVNVIRRKCQVRAKRVLIGGAALGQTQRLEQLETRPLHLEIGEGFTVGLVHFFEQKFQPDFLLIKVDGSVKVRHPNGNMVELDHASGALHESISESTRPSRSCRKDTEQFIF</sequence>
<reference evidence="1" key="1">
    <citation type="submission" date="2018-05" db="EMBL/GenBank/DDBJ databases">
        <authorList>
            <person name="Lanie J.A."/>
            <person name="Ng W.-L."/>
            <person name="Kazmierczak K.M."/>
            <person name="Andrzejewski T.M."/>
            <person name="Davidsen T.M."/>
            <person name="Wayne K.J."/>
            <person name="Tettelin H."/>
            <person name="Glass J.I."/>
            <person name="Rusch D."/>
            <person name="Podicherti R."/>
            <person name="Tsui H.-C.T."/>
            <person name="Winkler M.E."/>
        </authorList>
    </citation>
    <scope>NUCLEOTIDE SEQUENCE</scope>
</reference>
<organism evidence="1">
    <name type="scientific">marine metagenome</name>
    <dbReference type="NCBI Taxonomy" id="408172"/>
    <lineage>
        <taxon>unclassified sequences</taxon>
        <taxon>metagenomes</taxon>
        <taxon>ecological metagenomes</taxon>
    </lineage>
</organism>
<protein>
    <submittedName>
        <fullName evidence="1">Uncharacterized protein</fullName>
    </submittedName>
</protein>
<evidence type="ECO:0000313" key="1">
    <source>
        <dbReference type="EMBL" id="SVA96510.1"/>
    </source>
</evidence>
<accession>A0A382A4Q3</accession>
<dbReference type="AlphaFoldDB" id="A0A382A4Q3"/>
<dbReference type="EMBL" id="UINC01023905">
    <property type="protein sequence ID" value="SVA96510.1"/>
    <property type="molecule type" value="Genomic_DNA"/>
</dbReference>
<proteinExistence type="predicted"/>